<dbReference type="Proteomes" id="UP000558284">
    <property type="component" value="Unassembled WGS sequence"/>
</dbReference>
<evidence type="ECO:0000313" key="5">
    <source>
        <dbReference type="Proteomes" id="UP000558284"/>
    </source>
</evidence>
<feature type="transmembrane region" description="Helical" evidence="2">
    <location>
        <begin position="342"/>
        <end position="374"/>
    </location>
</feature>
<dbReference type="InterPro" id="IPR029787">
    <property type="entry name" value="Nucleotide_cyclase"/>
</dbReference>
<feature type="domain" description="Guanylate cyclase" evidence="3">
    <location>
        <begin position="455"/>
        <end position="587"/>
    </location>
</feature>
<evidence type="ECO:0000313" key="4">
    <source>
        <dbReference type="EMBL" id="MBA1140941.1"/>
    </source>
</evidence>
<evidence type="ECO:0000256" key="2">
    <source>
        <dbReference type="SAM" id="Phobius"/>
    </source>
</evidence>
<dbReference type="AlphaFoldDB" id="A0A838B4L8"/>
<dbReference type="GO" id="GO:0004016">
    <property type="term" value="F:adenylate cyclase activity"/>
    <property type="evidence" value="ECO:0007669"/>
    <property type="project" value="UniProtKB-ARBA"/>
</dbReference>
<dbReference type="SMART" id="SM00044">
    <property type="entry name" value="CYCc"/>
    <property type="match status" value="1"/>
</dbReference>
<dbReference type="Pfam" id="PF00211">
    <property type="entry name" value="Guanylate_cyc"/>
    <property type="match status" value="1"/>
</dbReference>
<evidence type="ECO:0000259" key="3">
    <source>
        <dbReference type="PROSITE" id="PS50125"/>
    </source>
</evidence>
<evidence type="ECO:0000256" key="1">
    <source>
        <dbReference type="SAM" id="MobiDB-lite"/>
    </source>
</evidence>
<proteinExistence type="predicted"/>
<keyword evidence="2" id="KW-0472">Membrane</keyword>
<dbReference type="SUPFAM" id="SSF55073">
    <property type="entry name" value="Nucleotide cyclase"/>
    <property type="match status" value="1"/>
</dbReference>
<dbReference type="PROSITE" id="PS50125">
    <property type="entry name" value="GUANYLATE_CYCLASE_2"/>
    <property type="match status" value="1"/>
</dbReference>
<dbReference type="PANTHER" id="PTHR43081">
    <property type="entry name" value="ADENYLATE CYCLASE, TERMINAL-DIFFERENTIATION SPECIFIC-RELATED"/>
    <property type="match status" value="1"/>
</dbReference>
<gene>
    <name evidence="4" type="ORF">H0241_11820</name>
</gene>
<feature type="transmembrane region" description="Helical" evidence="2">
    <location>
        <begin position="20"/>
        <end position="36"/>
    </location>
</feature>
<comment type="caution">
    <text evidence="4">The sequence shown here is derived from an EMBL/GenBank/DDBJ whole genome shotgun (WGS) entry which is preliminary data.</text>
</comment>
<keyword evidence="2" id="KW-0812">Transmembrane</keyword>
<dbReference type="PANTHER" id="PTHR43081:SF1">
    <property type="entry name" value="ADENYLATE CYCLASE, TERMINAL-DIFFERENTIATION SPECIFIC"/>
    <property type="match status" value="1"/>
</dbReference>
<name>A0A838B4L8_9HYPH</name>
<accession>A0A838B4L8</accession>
<keyword evidence="2" id="KW-1133">Transmembrane helix</keyword>
<dbReference type="GO" id="GO:0035556">
    <property type="term" value="P:intracellular signal transduction"/>
    <property type="evidence" value="ECO:0007669"/>
    <property type="project" value="InterPro"/>
</dbReference>
<dbReference type="Gene3D" id="3.30.70.1230">
    <property type="entry name" value="Nucleotide cyclase"/>
    <property type="match status" value="1"/>
</dbReference>
<sequence>MSPWADWRWADWRWTVRRKISGLVLILLLLACHLAFDGPLSRLRESTYDFYQFLAPRQATSNPVVIVSIDDPSLNAHGRWPWNRGLLADLVDGITQSGASVVGLALVLPEADTSPEGIAGDKRLAAALAKNRTALAVSLGNEATVSEAEPKAGWSIVGQVPNTLPGFTGLTGSLAEFSNAAVGLGVIRTLPDPDGVLRHVPLLWIRNTAQGVQLWPSFSLELLRLYAGQDGYIARMNAAGFDALRMAGAIVPLEPEGGIRLWETVTDTPRLSASTILSGHGDPRLRNAIAIVELSAVGLTQYLPTPTHPTRPGADIHADAIAQMLAGRYLAEPTHARMLERLWFLLSAVVFIGLSGVLAGRVVVGALALTLLAVTPFVFGALEYSLQGALYDPLQPALATIMVAGFEGYVLYRRSEQRRSTLTRQFSQYLSPSVVQRLASSDTEAILSGEKREITILLSDIRGFTTMSEQLDSQEIAKVVNHFLGIATDEILKRDGTIDKFMGDAVLAFWNAPLDQPDHRERALDAGLALIERVKREDAAFTADGHRSIEIGVAIETGICSVGNFGSERRFDYTAIGSPVNRAARLESTTKKLGIPLVLGPGFAAGASMPVVQAGAFELQGFKGEVPVFTVPEMQTAPQGMSREAESQRGEQSGAPAGVVGSPPSVQMAPPDVAPGTRSTR</sequence>
<dbReference type="Pfam" id="PF05226">
    <property type="entry name" value="CHASE2"/>
    <property type="match status" value="1"/>
</dbReference>
<dbReference type="CDD" id="cd07302">
    <property type="entry name" value="CHD"/>
    <property type="match status" value="1"/>
</dbReference>
<organism evidence="4 5">
    <name type="scientific">Mesorhizobium neociceri</name>
    <dbReference type="NCBI Taxonomy" id="1307853"/>
    <lineage>
        <taxon>Bacteria</taxon>
        <taxon>Pseudomonadati</taxon>
        <taxon>Pseudomonadota</taxon>
        <taxon>Alphaproteobacteria</taxon>
        <taxon>Hyphomicrobiales</taxon>
        <taxon>Phyllobacteriaceae</taxon>
        <taxon>Mesorhizobium</taxon>
    </lineage>
</organism>
<dbReference type="InterPro" id="IPR007890">
    <property type="entry name" value="CHASE2"/>
</dbReference>
<feature type="transmembrane region" description="Helical" evidence="2">
    <location>
        <begin position="394"/>
        <end position="412"/>
    </location>
</feature>
<dbReference type="EMBL" id="JACDTY010000004">
    <property type="protein sequence ID" value="MBA1140941.1"/>
    <property type="molecule type" value="Genomic_DNA"/>
</dbReference>
<dbReference type="SMART" id="SM01080">
    <property type="entry name" value="CHASE2"/>
    <property type="match status" value="1"/>
</dbReference>
<dbReference type="InterPro" id="IPR050697">
    <property type="entry name" value="Adenylyl/Guanylyl_Cyclase_3/4"/>
</dbReference>
<keyword evidence="5" id="KW-1185">Reference proteome</keyword>
<dbReference type="GO" id="GO:0006171">
    <property type="term" value="P:cAMP biosynthetic process"/>
    <property type="evidence" value="ECO:0007669"/>
    <property type="project" value="TreeGrafter"/>
</dbReference>
<feature type="region of interest" description="Disordered" evidence="1">
    <location>
        <begin position="636"/>
        <end position="681"/>
    </location>
</feature>
<dbReference type="InterPro" id="IPR001054">
    <property type="entry name" value="A/G_cyclase"/>
</dbReference>
<protein>
    <submittedName>
        <fullName evidence="4">Adenylate/guanylate cyclase domain-containing protein</fullName>
    </submittedName>
</protein>
<reference evidence="4 5" key="1">
    <citation type="submission" date="2020-07" db="EMBL/GenBank/DDBJ databases">
        <title>Definition of the novel symbiovar canariense within Mesorhizobium novociceri, a new species of genus Mesorhizobium nodulating Cicer canariense in the Caldera de Taburiente National Park (La Palma, Canary Islands).</title>
        <authorList>
            <person name="Leon-Barrios M."/>
            <person name="Perez-Yepez J."/>
            <person name="Flores-Felix J.D."/>
            <person name="Ramirez-Baena M.H."/>
            <person name="Pulido-Suarez L."/>
            <person name="Igual J.M."/>
            <person name="Velazquez E."/>
            <person name="Peix A."/>
        </authorList>
    </citation>
    <scope>NUCLEOTIDE SEQUENCE [LARGE SCALE GENOMIC DNA]</scope>
    <source>
        <strain evidence="4 5">CCANP35</strain>
    </source>
</reference>